<protein>
    <submittedName>
        <fullName evidence="2">Glutathione S-transferase omega-like 2</fullName>
    </submittedName>
</protein>
<dbReference type="EMBL" id="MSFL01000016">
    <property type="protein sequence ID" value="PWY79186.1"/>
    <property type="molecule type" value="Genomic_DNA"/>
</dbReference>
<evidence type="ECO:0000313" key="2">
    <source>
        <dbReference type="EMBL" id="PWY79186.1"/>
    </source>
</evidence>
<comment type="caution">
    <text evidence="2">The sequence shown here is derived from an EMBL/GenBank/DDBJ whole genome shotgun (WGS) entry which is preliminary data.</text>
</comment>
<reference evidence="2 3" key="1">
    <citation type="submission" date="2016-12" db="EMBL/GenBank/DDBJ databases">
        <title>The genomes of Aspergillus section Nigri reveals drivers in fungal speciation.</title>
        <authorList>
            <consortium name="DOE Joint Genome Institute"/>
            <person name="Vesth T.C."/>
            <person name="Nybo J."/>
            <person name="Theobald S."/>
            <person name="Brandl J."/>
            <person name="Frisvad J.C."/>
            <person name="Nielsen K.F."/>
            <person name="Lyhne E.K."/>
            <person name="Kogle M.E."/>
            <person name="Kuo A."/>
            <person name="Riley R."/>
            <person name="Clum A."/>
            <person name="Nolan M."/>
            <person name="Lipzen A."/>
            <person name="Salamov A."/>
            <person name="Henrissat B."/>
            <person name="Wiebenga A."/>
            <person name="De Vries R.P."/>
            <person name="Grigoriev I.V."/>
            <person name="Mortensen U.H."/>
            <person name="Andersen M.R."/>
            <person name="Baker S.E."/>
        </authorList>
    </citation>
    <scope>NUCLEOTIDE SEQUENCE [LARGE SCALE GENOMIC DNA]</scope>
    <source>
        <strain evidence="2 3">CBS 117.55</strain>
    </source>
</reference>
<dbReference type="RefSeq" id="XP_025398406.1">
    <property type="nucleotide sequence ID" value="XM_025541194.1"/>
</dbReference>
<dbReference type="Proteomes" id="UP000247233">
    <property type="component" value="Unassembled WGS sequence"/>
</dbReference>
<dbReference type="SUPFAM" id="SSF47616">
    <property type="entry name" value="GST C-terminal domain-like"/>
    <property type="match status" value="1"/>
</dbReference>
<dbReference type="InterPro" id="IPR047047">
    <property type="entry name" value="GST_Omega-like_C"/>
</dbReference>
<dbReference type="Gene3D" id="1.20.1050.10">
    <property type="match status" value="1"/>
</dbReference>
<dbReference type="InterPro" id="IPR004045">
    <property type="entry name" value="Glutathione_S-Trfase_N"/>
</dbReference>
<sequence length="396" mass="43552">MTDPNPPHHPTSTSSWHGTIPSATFPASPTRYHLYIGLFCPFAHRVNFVRHLKGLTKILPTSIVRPYPKGDLKGWPGWKFPATDDEYAGATVDRLYGSEYLHEVYFRADPGYKGRYSVPLLWDVEGGGAVCNESLELLRWLPHAFNAHIPPSLASIDLYPAHLQTKIDAISPWMQSDINTGVYKAGFADSQESYDKNVVPVFGALNKMERIVAANGGPFVLGTVMTELDVMLYATLIRFDVVYVQHFKCNLGTIRHDYPVLHNWLKGMYWDVEAARASTDFRHIKENYTKSHWQVNPTAITPMGPFPDIEEGVERDWSVLRVGGVRHPAVVEYEAGIPDTEAKMKFILLSAISLLAAFASATASPDPAGINFGVGANAAAEAEAAANAGAGVGIEI</sequence>
<name>A0A317VXT4_9EURO</name>
<proteinExistence type="predicted"/>
<keyword evidence="2" id="KW-0808">Transferase</keyword>
<gene>
    <name evidence="2" type="ORF">BO70DRAFT_338314</name>
</gene>
<dbReference type="InterPro" id="IPR036249">
    <property type="entry name" value="Thioredoxin-like_sf"/>
</dbReference>
<dbReference type="Pfam" id="PF13409">
    <property type="entry name" value="GST_N_2"/>
    <property type="match status" value="1"/>
</dbReference>
<dbReference type="PANTHER" id="PTHR32419">
    <property type="entry name" value="GLUTATHIONYL-HYDROQUINONE REDUCTASE"/>
    <property type="match status" value="1"/>
</dbReference>
<dbReference type="OrthoDB" id="2309723at2759"/>
<dbReference type="GO" id="GO:0005737">
    <property type="term" value="C:cytoplasm"/>
    <property type="evidence" value="ECO:0007669"/>
    <property type="project" value="TreeGrafter"/>
</dbReference>
<accession>A0A317VXT4</accession>
<dbReference type="PANTHER" id="PTHR32419:SF23">
    <property type="entry name" value="GLUTATHIONE S-TRANSFERASE (EUROFUNG)"/>
    <property type="match status" value="1"/>
</dbReference>
<keyword evidence="3" id="KW-1185">Reference proteome</keyword>
<dbReference type="AlphaFoldDB" id="A0A317VXT4"/>
<dbReference type="STRING" id="1448321.A0A317VXT4"/>
<dbReference type="InterPro" id="IPR016639">
    <property type="entry name" value="GST_Omega/GSH"/>
</dbReference>
<dbReference type="Pfam" id="PF13410">
    <property type="entry name" value="GST_C_2"/>
    <property type="match status" value="1"/>
</dbReference>
<dbReference type="SUPFAM" id="SSF52833">
    <property type="entry name" value="Thioredoxin-like"/>
    <property type="match status" value="1"/>
</dbReference>
<dbReference type="GeneID" id="37063431"/>
<evidence type="ECO:0000259" key="1">
    <source>
        <dbReference type="Pfam" id="PF13409"/>
    </source>
</evidence>
<dbReference type="CDD" id="cd03190">
    <property type="entry name" value="GST_C_Omega_like"/>
    <property type="match status" value="1"/>
</dbReference>
<dbReference type="InterPro" id="IPR036282">
    <property type="entry name" value="Glutathione-S-Trfase_C_sf"/>
</dbReference>
<organism evidence="2 3">
    <name type="scientific">Aspergillus heteromorphus CBS 117.55</name>
    <dbReference type="NCBI Taxonomy" id="1448321"/>
    <lineage>
        <taxon>Eukaryota</taxon>
        <taxon>Fungi</taxon>
        <taxon>Dikarya</taxon>
        <taxon>Ascomycota</taxon>
        <taxon>Pezizomycotina</taxon>
        <taxon>Eurotiomycetes</taxon>
        <taxon>Eurotiomycetidae</taxon>
        <taxon>Eurotiales</taxon>
        <taxon>Aspergillaceae</taxon>
        <taxon>Aspergillus</taxon>
        <taxon>Aspergillus subgen. Circumdati</taxon>
    </lineage>
</organism>
<dbReference type="GO" id="GO:0004364">
    <property type="term" value="F:glutathione transferase activity"/>
    <property type="evidence" value="ECO:0007669"/>
    <property type="project" value="InterPro"/>
</dbReference>
<dbReference type="Gene3D" id="3.40.30.10">
    <property type="entry name" value="Glutaredoxin"/>
    <property type="match status" value="1"/>
</dbReference>
<dbReference type="VEuPathDB" id="FungiDB:BO70DRAFT_338314"/>
<feature type="domain" description="GST N-terminal" evidence="1">
    <location>
        <begin position="39"/>
        <end position="143"/>
    </location>
</feature>
<evidence type="ECO:0000313" key="3">
    <source>
        <dbReference type="Proteomes" id="UP000247233"/>
    </source>
</evidence>